<dbReference type="EMBL" id="JACOMF010000070">
    <property type="protein sequence ID" value="MBC4018677.1"/>
    <property type="molecule type" value="Genomic_DNA"/>
</dbReference>
<organism evidence="2 3">
    <name type="scientific">Siccirubricoccus deserti</name>
    <dbReference type="NCBI Taxonomy" id="2013562"/>
    <lineage>
        <taxon>Bacteria</taxon>
        <taxon>Pseudomonadati</taxon>
        <taxon>Pseudomonadota</taxon>
        <taxon>Alphaproteobacteria</taxon>
        <taxon>Acetobacterales</taxon>
        <taxon>Roseomonadaceae</taxon>
        <taxon>Siccirubricoccus</taxon>
    </lineage>
</organism>
<evidence type="ECO:0000313" key="2">
    <source>
        <dbReference type="EMBL" id="MBC4018677.1"/>
    </source>
</evidence>
<sequence>MLQALCHKVKILKLLRMTGCGTMECKFTRQIPLSGPAAFARLPGLSAAPDMLSRNAMPPRFADPLALASGAAARLALAAGVLGLLWIAVAWAMAA</sequence>
<gene>
    <name evidence="2" type="ORF">H7965_25780</name>
</gene>
<keyword evidence="1" id="KW-0812">Transmembrane</keyword>
<evidence type="ECO:0000256" key="1">
    <source>
        <dbReference type="SAM" id="Phobius"/>
    </source>
</evidence>
<keyword evidence="1" id="KW-0472">Membrane</keyword>
<protein>
    <submittedName>
        <fullName evidence="2">Uncharacterized protein</fullName>
    </submittedName>
</protein>
<feature type="transmembrane region" description="Helical" evidence="1">
    <location>
        <begin position="75"/>
        <end position="94"/>
    </location>
</feature>
<dbReference type="Proteomes" id="UP000600101">
    <property type="component" value="Unassembled WGS sequence"/>
</dbReference>
<reference evidence="2" key="1">
    <citation type="submission" date="2020-08" db="EMBL/GenBank/DDBJ databases">
        <authorList>
            <person name="Hu Y."/>
            <person name="Nguyen S.V."/>
            <person name="Li F."/>
            <person name="Fanning S."/>
        </authorList>
    </citation>
    <scope>NUCLEOTIDE SEQUENCE</scope>
    <source>
        <strain evidence="2">SYSU D8009</strain>
    </source>
</reference>
<proteinExistence type="predicted"/>
<evidence type="ECO:0000313" key="3">
    <source>
        <dbReference type="Proteomes" id="UP000600101"/>
    </source>
</evidence>
<dbReference type="AlphaFoldDB" id="A0A9X0R5C4"/>
<dbReference type="RefSeq" id="WP_186773423.1">
    <property type="nucleotide sequence ID" value="NZ_JACOMF010000070.1"/>
</dbReference>
<comment type="caution">
    <text evidence="2">The sequence shown here is derived from an EMBL/GenBank/DDBJ whole genome shotgun (WGS) entry which is preliminary data.</text>
</comment>
<keyword evidence="3" id="KW-1185">Reference proteome</keyword>
<keyword evidence="1" id="KW-1133">Transmembrane helix</keyword>
<accession>A0A9X0R5C4</accession>
<name>A0A9X0R5C4_9PROT</name>